<dbReference type="EC" id="2.7.13.3" evidence="2"/>
<dbReference type="InterPro" id="IPR011495">
    <property type="entry name" value="Sig_transdc_His_kin_sub2_dim/P"/>
</dbReference>
<keyword evidence="6" id="KW-0418">Kinase</keyword>
<organism evidence="10 11">
    <name type="scientific">Thalassorhabdomicrobium marinisediminis</name>
    <dbReference type="NCBI Taxonomy" id="2170577"/>
    <lineage>
        <taxon>Bacteria</taxon>
        <taxon>Pseudomonadati</taxon>
        <taxon>Pseudomonadota</taxon>
        <taxon>Alphaproteobacteria</taxon>
        <taxon>Rhodobacterales</taxon>
        <taxon>Paracoccaceae</taxon>
        <taxon>Thalassorhabdomicrobium</taxon>
    </lineage>
</organism>
<dbReference type="GO" id="GO:0005524">
    <property type="term" value="F:ATP binding"/>
    <property type="evidence" value="ECO:0007669"/>
    <property type="project" value="UniProtKB-KW"/>
</dbReference>
<proteinExistence type="predicted"/>
<evidence type="ECO:0000256" key="6">
    <source>
        <dbReference type="ARBA" id="ARBA00022777"/>
    </source>
</evidence>
<keyword evidence="5" id="KW-0547">Nucleotide-binding</keyword>
<accession>A0A2T7FYD3</accession>
<evidence type="ECO:0000256" key="3">
    <source>
        <dbReference type="ARBA" id="ARBA00022553"/>
    </source>
</evidence>
<dbReference type="SUPFAM" id="SSF55785">
    <property type="entry name" value="PYP-like sensor domain (PAS domain)"/>
    <property type="match status" value="1"/>
</dbReference>
<feature type="region of interest" description="Disordered" evidence="8">
    <location>
        <begin position="307"/>
        <end position="329"/>
    </location>
</feature>
<protein>
    <recommendedName>
        <fullName evidence="2">histidine kinase</fullName>
        <ecNumber evidence="2">2.7.13.3</ecNumber>
    </recommendedName>
</protein>
<dbReference type="InterPro" id="IPR011102">
    <property type="entry name" value="Sig_transdc_His_kinase_HWE"/>
</dbReference>
<comment type="caution">
    <text evidence="10">The sequence shown here is derived from an EMBL/GenBank/DDBJ whole genome shotgun (WGS) entry which is preliminary data.</text>
</comment>
<feature type="domain" description="Histidine kinase" evidence="9">
    <location>
        <begin position="135"/>
        <end position="325"/>
    </location>
</feature>
<dbReference type="SMART" id="SM00387">
    <property type="entry name" value="HATPase_c"/>
    <property type="match status" value="1"/>
</dbReference>
<dbReference type="InterPro" id="IPR013656">
    <property type="entry name" value="PAS_4"/>
</dbReference>
<keyword evidence="11" id="KW-1185">Reference proteome</keyword>
<dbReference type="PANTHER" id="PTHR41523">
    <property type="entry name" value="TWO-COMPONENT SYSTEM SENSOR PROTEIN"/>
    <property type="match status" value="1"/>
</dbReference>
<evidence type="ECO:0000313" key="11">
    <source>
        <dbReference type="Proteomes" id="UP000244817"/>
    </source>
</evidence>
<evidence type="ECO:0000256" key="4">
    <source>
        <dbReference type="ARBA" id="ARBA00022679"/>
    </source>
</evidence>
<dbReference type="SUPFAM" id="SSF55874">
    <property type="entry name" value="ATPase domain of HSP90 chaperone/DNA topoisomerase II/histidine kinase"/>
    <property type="match status" value="1"/>
</dbReference>
<dbReference type="RefSeq" id="WP_108639977.1">
    <property type="nucleotide sequence ID" value="NZ_QCYG01000003.1"/>
</dbReference>
<dbReference type="GO" id="GO:0004673">
    <property type="term" value="F:protein histidine kinase activity"/>
    <property type="evidence" value="ECO:0007669"/>
    <property type="project" value="UniProtKB-EC"/>
</dbReference>
<dbReference type="InterPro" id="IPR005467">
    <property type="entry name" value="His_kinase_dom"/>
</dbReference>
<sequence>MTLFDQLTELTGDGLCLCEMITDAEGVPVDYRFLQVNALFEDYTGLKDATGRTARELVPELEQDWIDTYARVGLHGEKLRFENGSAAMGRWFEVYATPAEPQGRFMILFRDVTPRKHAELEREAALAQSKRLFSELNHRVKNSLAIVNSVISMEARNAPEDAQPRLTRLGNRVTAIGALYEAMAVSDAIDKVQADDYLGGIVDNLRDALAQDEDITITAQIAPLILAGRHAVCIGLILNEVITNSVKHAFTADSSGQVEVTLTVDGDEVVTTVADNGRGMADKGTPPSGLGSRLVNAFVQDLDGTIDRTSSDKGTTTTIRFPKPDTPPA</sequence>
<dbReference type="OrthoDB" id="489241at2"/>
<dbReference type="Gene3D" id="3.30.450.20">
    <property type="entry name" value="PAS domain"/>
    <property type="match status" value="1"/>
</dbReference>
<dbReference type="InterPro" id="IPR003594">
    <property type="entry name" value="HATPase_dom"/>
</dbReference>
<name>A0A2T7FYD3_9RHOB</name>
<evidence type="ECO:0000256" key="1">
    <source>
        <dbReference type="ARBA" id="ARBA00000085"/>
    </source>
</evidence>
<dbReference type="PANTHER" id="PTHR41523:SF8">
    <property type="entry name" value="ETHYLENE RESPONSE SENSOR PROTEIN"/>
    <property type="match status" value="1"/>
</dbReference>
<keyword evidence="7" id="KW-0067">ATP-binding</keyword>
<gene>
    <name evidence="10" type="ORF">DC363_04645</name>
</gene>
<evidence type="ECO:0000259" key="9">
    <source>
        <dbReference type="PROSITE" id="PS50109"/>
    </source>
</evidence>
<dbReference type="Proteomes" id="UP000244817">
    <property type="component" value="Unassembled WGS sequence"/>
</dbReference>
<dbReference type="PROSITE" id="PS50109">
    <property type="entry name" value="HIS_KIN"/>
    <property type="match status" value="1"/>
</dbReference>
<dbReference type="InterPro" id="IPR035965">
    <property type="entry name" value="PAS-like_dom_sf"/>
</dbReference>
<comment type="catalytic activity">
    <reaction evidence="1">
        <text>ATP + protein L-histidine = ADP + protein N-phospho-L-histidine.</text>
        <dbReference type="EC" id="2.7.13.3"/>
    </reaction>
</comment>
<dbReference type="Pfam" id="PF08448">
    <property type="entry name" value="PAS_4"/>
    <property type="match status" value="1"/>
</dbReference>
<dbReference type="InterPro" id="IPR036890">
    <property type="entry name" value="HATPase_C_sf"/>
</dbReference>
<evidence type="ECO:0000256" key="8">
    <source>
        <dbReference type="SAM" id="MobiDB-lite"/>
    </source>
</evidence>
<dbReference type="AlphaFoldDB" id="A0A2T7FYD3"/>
<dbReference type="Pfam" id="PF07568">
    <property type="entry name" value="HisKA_2"/>
    <property type="match status" value="1"/>
</dbReference>
<dbReference type="Pfam" id="PF02518">
    <property type="entry name" value="HATPase_c"/>
    <property type="match status" value="1"/>
</dbReference>
<dbReference type="EMBL" id="QCYG01000003">
    <property type="protein sequence ID" value="PVA07148.1"/>
    <property type="molecule type" value="Genomic_DNA"/>
</dbReference>
<evidence type="ECO:0000313" key="10">
    <source>
        <dbReference type="EMBL" id="PVA07148.1"/>
    </source>
</evidence>
<keyword evidence="3" id="KW-0597">Phosphoprotein</keyword>
<keyword evidence="4" id="KW-0808">Transferase</keyword>
<dbReference type="Gene3D" id="3.30.565.10">
    <property type="entry name" value="Histidine kinase-like ATPase, C-terminal domain"/>
    <property type="match status" value="1"/>
</dbReference>
<evidence type="ECO:0000256" key="5">
    <source>
        <dbReference type="ARBA" id="ARBA00022741"/>
    </source>
</evidence>
<dbReference type="SMART" id="SM00911">
    <property type="entry name" value="HWE_HK"/>
    <property type="match status" value="1"/>
</dbReference>
<evidence type="ECO:0000256" key="2">
    <source>
        <dbReference type="ARBA" id="ARBA00012438"/>
    </source>
</evidence>
<evidence type="ECO:0000256" key="7">
    <source>
        <dbReference type="ARBA" id="ARBA00022840"/>
    </source>
</evidence>
<reference evidence="10 11" key="1">
    <citation type="submission" date="2018-04" db="EMBL/GenBank/DDBJ databases">
        <title>Pelagivirga bohaiensis gen. nov., sp. nov., a bacterium isolated from the Bohai Sea.</title>
        <authorList>
            <person name="Ji X."/>
        </authorList>
    </citation>
    <scope>NUCLEOTIDE SEQUENCE [LARGE SCALE GENOMIC DNA]</scope>
    <source>
        <strain evidence="10 11">BH-SD16</strain>
    </source>
</reference>